<dbReference type="AlphaFoldDB" id="A0ABD1TIK2"/>
<dbReference type="EMBL" id="JBFOLK010000005">
    <property type="protein sequence ID" value="KAL2512552.1"/>
    <property type="molecule type" value="Genomic_DNA"/>
</dbReference>
<proteinExistence type="predicted"/>
<protein>
    <recommendedName>
        <fullName evidence="4">UBN2 domain-containing protein</fullName>
    </recommendedName>
</protein>
<reference evidence="3" key="1">
    <citation type="submission" date="2024-07" db="EMBL/GenBank/DDBJ databases">
        <title>Two chromosome-level genome assemblies of Korean endemic species Abeliophyllum distichum and Forsythia ovata (Oleaceae).</title>
        <authorList>
            <person name="Jang H."/>
        </authorList>
    </citation>
    <scope>NUCLEOTIDE SEQUENCE [LARGE SCALE GENOMIC DNA]</scope>
</reference>
<feature type="compositionally biased region" description="Basic and acidic residues" evidence="1">
    <location>
        <begin position="43"/>
        <end position="59"/>
    </location>
</feature>
<sequence>MLRSLLEDWDLLKMLIENTKDVDTYPLEEFYGTLMTYELNHAETKKKTRKSKEEEKNEPPKQQINLKSTNCEGSSSMNMSDDELDNLVLLVSCEEIENFSHNR</sequence>
<feature type="compositionally biased region" description="Polar residues" evidence="1">
    <location>
        <begin position="62"/>
        <end position="78"/>
    </location>
</feature>
<evidence type="ECO:0000256" key="1">
    <source>
        <dbReference type="SAM" id="MobiDB-lite"/>
    </source>
</evidence>
<keyword evidence="3" id="KW-1185">Reference proteome</keyword>
<dbReference type="Proteomes" id="UP001604336">
    <property type="component" value="Unassembled WGS sequence"/>
</dbReference>
<evidence type="ECO:0008006" key="4">
    <source>
        <dbReference type="Google" id="ProtNLM"/>
    </source>
</evidence>
<accession>A0ABD1TIK2</accession>
<name>A0ABD1TIK2_9LAMI</name>
<feature type="region of interest" description="Disordered" evidence="1">
    <location>
        <begin position="43"/>
        <end position="78"/>
    </location>
</feature>
<evidence type="ECO:0000313" key="2">
    <source>
        <dbReference type="EMBL" id="KAL2512552.1"/>
    </source>
</evidence>
<comment type="caution">
    <text evidence="2">The sequence shown here is derived from an EMBL/GenBank/DDBJ whole genome shotgun (WGS) entry which is preliminary data.</text>
</comment>
<evidence type="ECO:0000313" key="3">
    <source>
        <dbReference type="Proteomes" id="UP001604336"/>
    </source>
</evidence>
<gene>
    <name evidence="2" type="ORF">Adt_18152</name>
</gene>
<organism evidence="2 3">
    <name type="scientific">Abeliophyllum distichum</name>
    <dbReference type="NCBI Taxonomy" id="126358"/>
    <lineage>
        <taxon>Eukaryota</taxon>
        <taxon>Viridiplantae</taxon>
        <taxon>Streptophyta</taxon>
        <taxon>Embryophyta</taxon>
        <taxon>Tracheophyta</taxon>
        <taxon>Spermatophyta</taxon>
        <taxon>Magnoliopsida</taxon>
        <taxon>eudicotyledons</taxon>
        <taxon>Gunneridae</taxon>
        <taxon>Pentapetalae</taxon>
        <taxon>asterids</taxon>
        <taxon>lamiids</taxon>
        <taxon>Lamiales</taxon>
        <taxon>Oleaceae</taxon>
        <taxon>Forsythieae</taxon>
        <taxon>Abeliophyllum</taxon>
    </lineage>
</organism>